<keyword evidence="2" id="KW-0378">Hydrolase</keyword>
<sequence length="395" mass="42999">MVITQGIVRSFTAAGDGPADVVLSGTEESWEKTLSAVPPPYHVNVLSFSSGVVVKGEVVDTVGPFAPAILRFGQLLRELHSGPPVSEPVDSGDPWPETDNAVGRYVRVKVHGVTYRVYYEEAGHGSIPLLLQATAGTDSRQWRNVLANPELQKRFRMIAFDLPYHGKSLPPADGFPWWESEYAVSKEDLMDRVVAISDAIGLDRPIFMGCSVGGQLATDLAAHHGSKFRALVSINGWYESSALTSIRNYLFHHPRIWPEYFGAFVMAATSPVAPEVLRRETYWIYSSGGPGVYRGDNDYMSLGHDLREDGHLIDTTVSPLWVLAGEYDPTAREGVQGGARAIADNIDGAHYRVLEGLGHFMMSDDPVGFCAQITPILDEVVADLSARQTAGLAGS</sequence>
<dbReference type="SUPFAM" id="SSF53474">
    <property type="entry name" value="alpha/beta-Hydrolases"/>
    <property type="match status" value="1"/>
</dbReference>
<protein>
    <submittedName>
        <fullName evidence="2">Alpha/beta hydrolase</fullName>
    </submittedName>
</protein>
<accession>A0ABU7M9J7</accession>
<dbReference type="Gene3D" id="3.40.50.1820">
    <property type="entry name" value="alpha/beta hydrolase"/>
    <property type="match status" value="1"/>
</dbReference>
<dbReference type="Pfam" id="PF00561">
    <property type="entry name" value="Abhydrolase_1"/>
    <property type="match status" value="1"/>
</dbReference>
<dbReference type="InterPro" id="IPR029058">
    <property type="entry name" value="AB_hydrolase_fold"/>
</dbReference>
<comment type="caution">
    <text evidence="2">The sequence shown here is derived from an EMBL/GenBank/DDBJ whole genome shotgun (WGS) entry which is preliminary data.</text>
</comment>
<gene>
    <name evidence="2" type="ORF">VZC37_04950</name>
</gene>
<reference evidence="2 3" key="1">
    <citation type="submission" date="2024-01" db="EMBL/GenBank/DDBJ databases">
        <title>Draft genome sequence of Gordonia sp. LSe1-13.</title>
        <authorList>
            <person name="Suphannarot A."/>
            <person name="Mingma R."/>
        </authorList>
    </citation>
    <scope>NUCLEOTIDE SEQUENCE [LARGE SCALE GENOMIC DNA]</scope>
    <source>
        <strain evidence="2 3">LSe1-13</strain>
    </source>
</reference>
<organism evidence="2 3">
    <name type="scientific">Gordonia sesuvii</name>
    <dbReference type="NCBI Taxonomy" id="3116777"/>
    <lineage>
        <taxon>Bacteria</taxon>
        <taxon>Bacillati</taxon>
        <taxon>Actinomycetota</taxon>
        <taxon>Actinomycetes</taxon>
        <taxon>Mycobacteriales</taxon>
        <taxon>Gordoniaceae</taxon>
        <taxon>Gordonia</taxon>
    </lineage>
</organism>
<evidence type="ECO:0000259" key="1">
    <source>
        <dbReference type="Pfam" id="PF00561"/>
    </source>
</evidence>
<dbReference type="EMBL" id="JAZDUF010000001">
    <property type="protein sequence ID" value="MEE3849667.1"/>
    <property type="molecule type" value="Genomic_DNA"/>
</dbReference>
<dbReference type="GO" id="GO:0016787">
    <property type="term" value="F:hydrolase activity"/>
    <property type="evidence" value="ECO:0007669"/>
    <property type="project" value="UniProtKB-KW"/>
</dbReference>
<name>A0ABU7M9J7_9ACTN</name>
<dbReference type="Proteomes" id="UP001347146">
    <property type="component" value="Unassembled WGS sequence"/>
</dbReference>
<dbReference type="InterPro" id="IPR000073">
    <property type="entry name" value="AB_hydrolase_1"/>
</dbReference>
<evidence type="ECO:0000313" key="3">
    <source>
        <dbReference type="Proteomes" id="UP001347146"/>
    </source>
</evidence>
<dbReference type="InterPro" id="IPR050266">
    <property type="entry name" value="AB_hydrolase_sf"/>
</dbReference>
<proteinExistence type="predicted"/>
<feature type="domain" description="AB hydrolase-1" evidence="1">
    <location>
        <begin position="129"/>
        <end position="238"/>
    </location>
</feature>
<evidence type="ECO:0000313" key="2">
    <source>
        <dbReference type="EMBL" id="MEE3849667.1"/>
    </source>
</evidence>
<dbReference type="PANTHER" id="PTHR43798">
    <property type="entry name" value="MONOACYLGLYCEROL LIPASE"/>
    <property type="match status" value="1"/>
</dbReference>
<keyword evidence="3" id="KW-1185">Reference proteome</keyword>
<dbReference type="RefSeq" id="WP_330431290.1">
    <property type="nucleotide sequence ID" value="NZ_JAZDUF010000001.1"/>
</dbReference>